<dbReference type="InterPro" id="IPR043168">
    <property type="entry name" value="DegV_C"/>
</dbReference>
<dbReference type="PANTHER" id="PTHR33434">
    <property type="entry name" value="DEGV DOMAIN-CONTAINING PROTEIN DR_1986-RELATED"/>
    <property type="match status" value="1"/>
</dbReference>
<dbReference type="Gene3D" id="3.40.50.10170">
    <property type="match status" value="1"/>
</dbReference>
<evidence type="ECO:0000256" key="1">
    <source>
        <dbReference type="ARBA" id="ARBA00023121"/>
    </source>
</evidence>
<proteinExistence type="predicted"/>
<dbReference type="Pfam" id="PF02645">
    <property type="entry name" value="DegV"/>
    <property type="match status" value="1"/>
</dbReference>
<accession>A0ABP8EN45</accession>
<dbReference type="Gene3D" id="3.30.1180.10">
    <property type="match status" value="1"/>
</dbReference>
<dbReference type="EMBL" id="BAABAZ010000012">
    <property type="protein sequence ID" value="GAA4285353.1"/>
    <property type="molecule type" value="Genomic_DNA"/>
</dbReference>
<dbReference type="Proteomes" id="UP001501586">
    <property type="component" value="Unassembled WGS sequence"/>
</dbReference>
<sequence>MTADPSSTGPGTGGGQATPTGLLVDSTAQLSAERAAGHRAALSGLFGVVDLTVAVGDQERPDRDWSADEICAQMRAGTSVTTSLPGVEAFGEALDELIAAGAKSVLILTLPSVLSGTHSAAVAAAADYPDIEIHVIDSRTTSAGLAGAAAIGVAGIASGMSAASVAGEIEDWCAAETRTFFIPEDLEYLRRGGRIGTAASLLGRALAITPVLGLRAGSVVPLARVRTAQKAHDRLVRLVAETCAEFTERDSEVRLEVVVQHPESTPGAAGKALQRVLDLLAHAELHGDPEIRTEVLSTVITAHVGPGALGVTVQTRP</sequence>
<dbReference type="PANTHER" id="PTHR33434:SF2">
    <property type="entry name" value="FATTY ACID-BINDING PROTEIN TM_1468"/>
    <property type="match status" value="1"/>
</dbReference>
<evidence type="ECO:0000313" key="4">
    <source>
        <dbReference type="Proteomes" id="UP001501586"/>
    </source>
</evidence>
<evidence type="ECO:0000313" key="3">
    <source>
        <dbReference type="EMBL" id="GAA4285353.1"/>
    </source>
</evidence>
<feature type="region of interest" description="Disordered" evidence="2">
    <location>
        <begin position="1"/>
        <end position="21"/>
    </location>
</feature>
<protein>
    <submittedName>
        <fullName evidence="3">DegV family protein</fullName>
    </submittedName>
</protein>
<keyword evidence="4" id="KW-1185">Reference proteome</keyword>
<reference evidence="4" key="1">
    <citation type="journal article" date="2019" name="Int. J. Syst. Evol. Microbiol.">
        <title>The Global Catalogue of Microorganisms (GCM) 10K type strain sequencing project: providing services to taxonomists for standard genome sequencing and annotation.</title>
        <authorList>
            <consortium name="The Broad Institute Genomics Platform"/>
            <consortium name="The Broad Institute Genome Sequencing Center for Infectious Disease"/>
            <person name="Wu L."/>
            <person name="Ma J."/>
        </authorList>
    </citation>
    <scope>NUCLEOTIDE SEQUENCE [LARGE SCALE GENOMIC DNA]</scope>
    <source>
        <strain evidence="4">JCM 17458</strain>
    </source>
</reference>
<dbReference type="NCBIfam" id="TIGR00762">
    <property type="entry name" value="DegV"/>
    <property type="match status" value="1"/>
</dbReference>
<name>A0ABP8EN45_9MICO</name>
<dbReference type="InterPro" id="IPR050270">
    <property type="entry name" value="DegV_domain_contain"/>
</dbReference>
<comment type="caution">
    <text evidence="3">The sequence shown here is derived from an EMBL/GenBank/DDBJ whole genome shotgun (WGS) entry which is preliminary data.</text>
</comment>
<dbReference type="InterPro" id="IPR003797">
    <property type="entry name" value="DegV"/>
</dbReference>
<dbReference type="SUPFAM" id="SSF82549">
    <property type="entry name" value="DAK1/DegV-like"/>
    <property type="match status" value="1"/>
</dbReference>
<gene>
    <name evidence="3" type="ORF">GCM10022261_28840</name>
</gene>
<organism evidence="3 4">
    <name type="scientific">Brevibacterium daeguense</name>
    <dbReference type="NCBI Taxonomy" id="909936"/>
    <lineage>
        <taxon>Bacteria</taxon>
        <taxon>Bacillati</taxon>
        <taxon>Actinomycetota</taxon>
        <taxon>Actinomycetes</taxon>
        <taxon>Micrococcales</taxon>
        <taxon>Brevibacteriaceae</taxon>
        <taxon>Brevibacterium</taxon>
    </lineage>
</organism>
<evidence type="ECO:0000256" key="2">
    <source>
        <dbReference type="SAM" id="MobiDB-lite"/>
    </source>
</evidence>
<dbReference type="RefSeq" id="WP_236863192.1">
    <property type="nucleotide sequence ID" value="NZ_BAABAZ010000012.1"/>
</dbReference>
<keyword evidence="1" id="KW-0446">Lipid-binding</keyword>
<dbReference type="PROSITE" id="PS51482">
    <property type="entry name" value="DEGV"/>
    <property type="match status" value="1"/>
</dbReference>